<feature type="compositionally biased region" description="Polar residues" evidence="1">
    <location>
        <begin position="91"/>
        <end position="102"/>
    </location>
</feature>
<evidence type="ECO:0000259" key="2">
    <source>
        <dbReference type="Pfam" id="PF12773"/>
    </source>
</evidence>
<sequence>MSKITFRADDELVDALESLELSKSEAMRQALRAYIDEGPDRERETGGSSTSVDDVVRERVDELLEERLREERRRGHAPAYDDHPRSRAHTRAQQPQDVNVSISLEGGQLQADEQDSEPERARDTTQTERPDVTHRSQPEPNACGQCGEHVADDHVYCPNCGEKASRRLFCDCGDELRSDWAFCPSCGRRTPSADVLEPNSARDGQS</sequence>
<feature type="compositionally biased region" description="Basic and acidic residues" evidence="1">
    <location>
        <begin position="117"/>
        <end position="137"/>
    </location>
</feature>
<accession>A0A1H1H0E4</accession>
<evidence type="ECO:0000313" key="3">
    <source>
        <dbReference type="EMBL" id="SDR18849.1"/>
    </source>
</evidence>
<dbReference type="GO" id="GO:0006355">
    <property type="term" value="P:regulation of DNA-templated transcription"/>
    <property type="evidence" value="ECO:0007669"/>
    <property type="project" value="InterPro"/>
</dbReference>
<feature type="region of interest" description="Disordered" evidence="1">
    <location>
        <begin position="32"/>
        <end position="140"/>
    </location>
</feature>
<protein>
    <recommendedName>
        <fullName evidence="2">DZANK-type domain-containing protein</fullName>
    </recommendedName>
</protein>
<dbReference type="RefSeq" id="WP_090382646.1">
    <property type="nucleotide sequence ID" value="NZ_FNLC01000002.1"/>
</dbReference>
<dbReference type="AlphaFoldDB" id="A0A1H1H0E4"/>
<dbReference type="InterPro" id="IPR025874">
    <property type="entry name" value="DZR"/>
</dbReference>
<evidence type="ECO:0000256" key="1">
    <source>
        <dbReference type="SAM" id="MobiDB-lite"/>
    </source>
</evidence>
<dbReference type="Pfam" id="PF12773">
    <property type="entry name" value="DZR"/>
    <property type="match status" value="1"/>
</dbReference>
<reference evidence="4" key="1">
    <citation type="submission" date="2016-10" db="EMBL/GenBank/DDBJ databases">
        <authorList>
            <person name="Varghese N."/>
            <person name="Submissions S."/>
        </authorList>
    </citation>
    <scope>NUCLEOTIDE SEQUENCE [LARGE SCALE GENOMIC DNA]</scope>
    <source>
        <strain evidence="4">DSM 24767</strain>
    </source>
</reference>
<dbReference type="EMBL" id="FNLC01000002">
    <property type="protein sequence ID" value="SDR18849.1"/>
    <property type="molecule type" value="Genomic_DNA"/>
</dbReference>
<keyword evidence="4" id="KW-1185">Reference proteome</keyword>
<organism evidence="3 4">
    <name type="scientific">Natronobacterium texcoconense</name>
    <dbReference type="NCBI Taxonomy" id="1095778"/>
    <lineage>
        <taxon>Archaea</taxon>
        <taxon>Methanobacteriati</taxon>
        <taxon>Methanobacteriota</taxon>
        <taxon>Stenosarchaea group</taxon>
        <taxon>Halobacteria</taxon>
        <taxon>Halobacteriales</taxon>
        <taxon>Natrialbaceae</taxon>
        <taxon>Natronobacterium</taxon>
    </lineage>
</organism>
<dbReference type="STRING" id="1095778.SAMN04489842_2716"/>
<feature type="compositionally biased region" description="Basic and acidic residues" evidence="1">
    <location>
        <begin position="54"/>
        <end position="85"/>
    </location>
</feature>
<name>A0A1H1H0E4_NATTX</name>
<dbReference type="OrthoDB" id="11143at2157"/>
<dbReference type="Proteomes" id="UP000198848">
    <property type="component" value="Unassembled WGS sequence"/>
</dbReference>
<proteinExistence type="predicted"/>
<evidence type="ECO:0000313" key="4">
    <source>
        <dbReference type="Proteomes" id="UP000198848"/>
    </source>
</evidence>
<dbReference type="CDD" id="cd22231">
    <property type="entry name" value="RHH_NikR_HicB-like"/>
    <property type="match status" value="1"/>
</dbReference>
<feature type="compositionally biased region" description="Basic and acidic residues" evidence="1">
    <location>
        <begin position="34"/>
        <end position="45"/>
    </location>
</feature>
<feature type="domain" description="DZANK-type" evidence="2">
    <location>
        <begin position="143"/>
        <end position="187"/>
    </location>
</feature>
<feature type="region of interest" description="Disordered" evidence="1">
    <location>
        <begin position="187"/>
        <end position="206"/>
    </location>
</feature>
<gene>
    <name evidence="3" type="ORF">SAMN04489842_2716</name>
</gene>